<dbReference type="PROSITE" id="PS50818">
    <property type="entry name" value="INTEIN_C_TER"/>
    <property type="match status" value="1"/>
</dbReference>
<evidence type="ECO:0000256" key="1">
    <source>
        <dbReference type="ARBA" id="ARBA00006460"/>
    </source>
</evidence>
<dbReference type="InterPro" id="IPR004042">
    <property type="entry name" value="Intein_endonuc_central"/>
</dbReference>
<dbReference type="Pfam" id="PF14890">
    <property type="entry name" value="Intein_splicing"/>
    <property type="match status" value="1"/>
</dbReference>
<dbReference type="Gene3D" id="1.10.132.30">
    <property type="match status" value="1"/>
</dbReference>
<dbReference type="SUPFAM" id="SSF64484">
    <property type="entry name" value="beta and beta-prime subunits of DNA dependent RNA-polymerase"/>
    <property type="match status" value="2"/>
</dbReference>
<dbReference type="GO" id="GO:0016539">
    <property type="term" value="P:intein-mediated protein splicing"/>
    <property type="evidence" value="ECO:0007669"/>
    <property type="project" value="InterPro"/>
</dbReference>
<dbReference type="Pfam" id="PF04998">
    <property type="entry name" value="RNA_pol_Rpb1_5"/>
    <property type="match status" value="2"/>
</dbReference>
<dbReference type="InterPro" id="IPR003586">
    <property type="entry name" value="Hint_dom_C"/>
</dbReference>
<evidence type="ECO:0000256" key="7">
    <source>
        <dbReference type="ARBA" id="ARBA00023000"/>
    </source>
</evidence>
<dbReference type="Gene3D" id="3.30.1360.140">
    <property type="match status" value="1"/>
</dbReference>
<dbReference type="GO" id="GO:0003677">
    <property type="term" value="F:DNA binding"/>
    <property type="evidence" value="ECO:0007669"/>
    <property type="project" value="InterPro"/>
</dbReference>
<protein>
    <recommendedName>
        <fullName evidence="2">DNA-directed RNA polymerase</fullName>
        <ecNumber evidence="2">2.7.7.6</ecNumber>
    </recommendedName>
</protein>
<dbReference type="SUPFAM" id="SSF55608">
    <property type="entry name" value="Homing endonucleases"/>
    <property type="match status" value="1"/>
</dbReference>
<evidence type="ECO:0000256" key="8">
    <source>
        <dbReference type="ARBA" id="ARBA00023163"/>
    </source>
</evidence>
<dbReference type="Pfam" id="PF04983">
    <property type="entry name" value="RNA_pol_Rpb1_3"/>
    <property type="match status" value="1"/>
</dbReference>
<dbReference type="Gene3D" id="6.10.250.2940">
    <property type="match status" value="1"/>
</dbReference>
<dbReference type="Pfam" id="PF14528">
    <property type="entry name" value="LAGLIDADG_3"/>
    <property type="match status" value="1"/>
</dbReference>
<dbReference type="EC" id="2.7.7.6" evidence="2"/>
<dbReference type="PROSITE" id="PS50819">
    <property type="entry name" value="INTEIN_ENDONUCLEASE"/>
    <property type="match status" value="1"/>
</dbReference>
<dbReference type="Pfam" id="PF04990">
    <property type="entry name" value="RNA_pol_Rpb1_7"/>
    <property type="match status" value="1"/>
</dbReference>
<dbReference type="Gene3D" id="3.30.1490.180">
    <property type="entry name" value="RNA polymerase ii"/>
    <property type="match status" value="1"/>
</dbReference>
<dbReference type="EMBL" id="MN741007">
    <property type="protein sequence ID" value="QHU22457.1"/>
    <property type="molecule type" value="Genomic_DNA"/>
</dbReference>
<keyword evidence="5" id="KW-0548">Nucleotidyltransferase</keyword>
<evidence type="ECO:0000256" key="2">
    <source>
        <dbReference type="ARBA" id="ARBA00012418"/>
    </source>
</evidence>
<dbReference type="InterPro" id="IPR030934">
    <property type="entry name" value="Intein_C"/>
</dbReference>
<dbReference type="Gene3D" id="4.10.860.120">
    <property type="entry name" value="RNA polymerase II, clamp domain"/>
    <property type="match status" value="1"/>
</dbReference>
<dbReference type="InterPro" id="IPR006142">
    <property type="entry name" value="INTEIN"/>
</dbReference>
<dbReference type="NCBIfam" id="TIGR01443">
    <property type="entry name" value="intein_Cterm"/>
    <property type="match status" value="1"/>
</dbReference>
<dbReference type="Pfam" id="PF00623">
    <property type="entry name" value="RNA_pol_Rpb1_2"/>
    <property type="match status" value="1"/>
</dbReference>
<keyword evidence="7" id="KW-0651">Protein splicing</keyword>
<dbReference type="InterPro" id="IPR007066">
    <property type="entry name" value="RNA_pol_Rpb1_3"/>
</dbReference>
<evidence type="ECO:0000256" key="6">
    <source>
        <dbReference type="ARBA" id="ARBA00022813"/>
    </source>
</evidence>
<dbReference type="Pfam" id="PF05000">
    <property type="entry name" value="RNA_pol_Rpb1_4"/>
    <property type="match status" value="1"/>
</dbReference>
<feature type="domain" description="DOD-type homing endonuclease" evidence="9">
    <location>
        <begin position="1226"/>
        <end position="1361"/>
    </location>
</feature>
<dbReference type="GO" id="GO:0004519">
    <property type="term" value="F:endonuclease activity"/>
    <property type="evidence" value="ECO:0007669"/>
    <property type="project" value="InterPro"/>
</dbReference>
<sequence>MDNSSFNNPSKIIGIQFSVFSPEEIEKYSVVEVTNKETYVGIKPKIGGLFDPRMGVSEPGMICPTDGMNYINSPGYFGHVKLSKPVFYIQYLDIVIDILKCVCNKCGKLLISKKTYQSLINYPPDKRWHKVLDLCKNPQLKRCGDETDNGCGCMCATKIKQDGFATIVAEWSSASTGDSYTIKITPEMAINILKKISDEDVNFMGFSNIWSRPEWMICKVFAVPPPAVRPSVKHDAQQRSEDDLTHIIINIIKINNKIKQLTENGDQDNQKNIDDWIQVLQYYIATMVDNNISGASPVTQRSGRALKSISERHKGKQGRVRGNLMGKRVDFSARSVITPDPELSISELGVPMKIAKNITKPVKVQGFNYKYLSYLVKNGPYKYPGAKIIEKPNGVSISLGYIDRDNVKIEIGDIVHRHMLDGDVVLFNRQPTLHRMSMMAHIVKVMPVGDTFRMNVADTKPYNADFDGDEMNMHMPQNDEAECELKYLANIPNHIISPGNNKPIIGIFQDSLIGSFLYTRENISFTKKEAMNLLVKTNCFNVSTLFNDDKEEYSSFEILSEIIPNISLKYKTDRFSDNESYESSNRVLEINDGKLIRGQHDKGVFGSSSKGIIHRIRKDFGSEACKDYIDNLQAIITEYMKTTGFSVGISDLIADDETNQKINDIIQEKKVEVSNLIDQIHLGIFVNKTGKSNLEEFESQVNNILNKASNEAGNVGVRSLDNENRFVSIVTSGSKGNNLNISQMISCLGQQNVDGKRIPYGYTNRTLPHFKQFDDTPKARGFVESSFISGLSPDELFFHAMGGRVGLIDTAVKTSTTGYIQRRLIKGMEDIQVMYDYTIRNNKNKVIQFSYGGTNWDTTLIESMKFELIDNKTIDIYQNYSYEFMNKFEDINIKKPRKNTHLKMIYDSKTLLRFKDQMDGLKQRCQSDINYLIEKRDKMITKVYNYEDEQKIYLPVHFTNTIERVKNHFHITTHSLSNITPDEAYKIIDRKYDVLKQMFNPCEKFQIAYTYYMNPYNLIHNNKYHRDAIIFLCESVINIYKQSIINPGEMVGMVGAQSIGEPTTQMSLHADERIRLVKRSRGTQIYESMTVTIGEFCDSIIQETPHLTFNTGHPDSVETILDGEDYFVVGVDGKERTAWNRISHVSKHPVNGDMMKVTTRSGRTVRTTTSHSHLVRRNQTVVPITGADMKVGMRIPVCKRVETPFECDKVNICDVEYKLDAIFGWFIGAYLAEGSINYHTIGISNISEHYKTRTSDAAKIFGKVSKYKEQNGEYGRSGTSSFTHKHLAKFIRETCGVGSYNKCVPSFALTAPKSFKSALIQGYFDGDGNINSDDKHHQIRASSRSEQLIKDMSHIMTEFGIFATIHSDKKNMFNLNVSAKYARTYKEHIDTVIHNDKLNALITYEERNNQHARPDTVEKVNDLGSIIAKCGKTLDLPGHSRMYGRWSKKDSIGVRTLQKYINEFRNHPSANNIEDELAILRQAADADVVWDEVIDIEVYRPDQCEYVYDFTVPNTQTFMVDNGIIVHNTLNTFHFAGVSSKSNVTRGVPRIEELLTLTKKPKNPSLTIYLDKKTSLDINASYKIASKIEHTRLIDIVKKAEIYYEPNEFKTLIDEDDKMMKEYVEFSDIIRKCYGEENSKGALDDDMNNWIIRLELNETQMLDLNISNEDIHYVLKTECPALQSSSNNVQCFYTDYNSDEKIIFRIRINIYNKSSKKDVFMEEDYIHYVKTYMDKILNELVIRGIKNIEKVNMRKINNYKIMNDETGNFDKKEVYVLDTIGTNLSDILKLDYIVKNKTFSNDIIEMKNILGIEAARKCLFNEILEVMEFDSTYINHHHIHLLCDRMTCNHKMVSIFRHGINKDDIGPIAKASFEETTEMFLQAARHGELDNMRGVSANVMCGQEGYYGTSAFQIHIDSELLKKNNEELNLHNKREENSGDVYYDEFMEPEEIMNAEEQKNSKSNNTCSIENLKTATTLSSTSKNSIINNDYDLNI</sequence>
<accession>A0A6C0L0L2</accession>
<dbReference type="InterPro" id="IPR006141">
    <property type="entry name" value="Intein_N"/>
</dbReference>
<comment type="similarity">
    <text evidence="1">Belongs to the RNA polymerase beta' chain family.</text>
</comment>
<keyword evidence="4" id="KW-0808">Transferase</keyword>
<dbReference type="InterPro" id="IPR038120">
    <property type="entry name" value="Rpb1_funnel_sf"/>
</dbReference>
<dbReference type="Pfam" id="PF04992">
    <property type="entry name" value="RNA_pol_Rpb1_6"/>
    <property type="match status" value="1"/>
</dbReference>
<dbReference type="SMART" id="SM00305">
    <property type="entry name" value="HintC"/>
    <property type="match status" value="1"/>
</dbReference>
<organism evidence="10">
    <name type="scientific">viral metagenome</name>
    <dbReference type="NCBI Taxonomy" id="1070528"/>
    <lineage>
        <taxon>unclassified sequences</taxon>
        <taxon>metagenomes</taxon>
        <taxon>organismal metagenomes</taxon>
    </lineage>
</organism>
<dbReference type="InterPro" id="IPR000722">
    <property type="entry name" value="RNA_pol_asu"/>
</dbReference>
<keyword evidence="6" id="KW-0068">Autocatalytic cleavage</keyword>
<dbReference type="CDD" id="cd00081">
    <property type="entry name" value="Hint"/>
    <property type="match status" value="1"/>
</dbReference>
<dbReference type="GO" id="GO:0003899">
    <property type="term" value="F:DNA-directed RNA polymerase activity"/>
    <property type="evidence" value="ECO:0007669"/>
    <property type="project" value="UniProtKB-EC"/>
</dbReference>
<dbReference type="Gene3D" id="1.10.274.100">
    <property type="entry name" value="RNA polymerase Rpb1, domain 3"/>
    <property type="match status" value="1"/>
</dbReference>
<dbReference type="InterPro" id="IPR007083">
    <property type="entry name" value="RNA_pol_Rpb1_4"/>
</dbReference>
<evidence type="ECO:0000256" key="4">
    <source>
        <dbReference type="ARBA" id="ARBA00022679"/>
    </source>
</evidence>
<dbReference type="PRINTS" id="PR00379">
    <property type="entry name" value="INTEIN"/>
</dbReference>
<keyword evidence="8" id="KW-0804">Transcription</keyword>
<name>A0A6C0L0L2_9ZZZZ</name>
<dbReference type="InterPro" id="IPR007081">
    <property type="entry name" value="RNA_pol_Rpb1_5"/>
</dbReference>
<dbReference type="GO" id="GO:0005665">
    <property type="term" value="C:RNA polymerase II, core complex"/>
    <property type="evidence" value="ECO:0007669"/>
    <property type="project" value="TreeGrafter"/>
</dbReference>
<proteinExistence type="inferred from homology"/>
<reference evidence="10" key="1">
    <citation type="journal article" date="2020" name="Nature">
        <title>Giant virus diversity and host interactions through global metagenomics.</title>
        <authorList>
            <person name="Schulz F."/>
            <person name="Roux S."/>
            <person name="Paez-Espino D."/>
            <person name="Jungbluth S."/>
            <person name="Walsh D.A."/>
            <person name="Denef V.J."/>
            <person name="McMahon K.D."/>
            <person name="Konstantinidis K.T."/>
            <person name="Eloe-Fadrosh E.A."/>
            <person name="Kyrpides N.C."/>
            <person name="Woyke T."/>
        </authorList>
    </citation>
    <scope>NUCLEOTIDE SEQUENCE</scope>
    <source>
        <strain evidence="10">GVMAG-S-ERX555907-102</strain>
    </source>
</reference>
<dbReference type="PANTHER" id="PTHR19376:SF37">
    <property type="entry name" value="DNA-DIRECTED RNA POLYMERASE II SUBUNIT RPB1"/>
    <property type="match status" value="1"/>
</dbReference>
<dbReference type="InterPro" id="IPR027434">
    <property type="entry name" value="Homing_endonucl"/>
</dbReference>
<dbReference type="InterPro" id="IPR004860">
    <property type="entry name" value="LAGLIDADG_dom"/>
</dbReference>
<dbReference type="InterPro" id="IPR038593">
    <property type="entry name" value="RNA_pol_Rpb1_7_sf"/>
</dbReference>
<dbReference type="InterPro" id="IPR006592">
    <property type="entry name" value="RNA_pol_N"/>
</dbReference>
<dbReference type="InterPro" id="IPR042102">
    <property type="entry name" value="RNA_pol_Rpb1_3_sf"/>
</dbReference>
<keyword evidence="3" id="KW-0240">DNA-directed RNA polymerase</keyword>
<dbReference type="Gene3D" id="6.20.50.80">
    <property type="match status" value="1"/>
</dbReference>
<dbReference type="Gene3D" id="3.10.28.10">
    <property type="entry name" value="Homing endonucleases"/>
    <property type="match status" value="1"/>
</dbReference>
<evidence type="ECO:0000259" key="9">
    <source>
        <dbReference type="PROSITE" id="PS50819"/>
    </source>
</evidence>
<dbReference type="Gene3D" id="2.170.16.10">
    <property type="entry name" value="Hedgehog/Intein (Hint) domain"/>
    <property type="match status" value="2"/>
</dbReference>
<dbReference type="Gene3D" id="2.40.40.20">
    <property type="match status" value="1"/>
</dbReference>
<evidence type="ECO:0000313" key="10">
    <source>
        <dbReference type="EMBL" id="QHU22457.1"/>
    </source>
</evidence>
<dbReference type="Pfam" id="PF04997">
    <property type="entry name" value="RNA_pol_Rpb1_1"/>
    <property type="match status" value="1"/>
</dbReference>
<dbReference type="Gene3D" id="1.10.150.390">
    <property type="match status" value="1"/>
</dbReference>
<dbReference type="NCBIfam" id="NF006336">
    <property type="entry name" value="PRK08566.1"/>
    <property type="match status" value="1"/>
</dbReference>
<dbReference type="InterPro" id="IPR036844">
    <property type="entry name" value="Hint_dom_sf"/>
</dbReference>
<dbReference type="PANTHER" id="PTHR19376">
    <property type="entry name" value="DNA-DIRECTED RNA POLYMERASE"/>
    <property type="match status" value="1"/>
</dbReference>
<dbReference type="InterPro" id="IPR007080">
    <property type="entry name" value="RNA_pol_Rpb1_1"/>
</dbReference>
<dbReference type="NCBIfam" id="TIGR01445">
    <property type="entry name" value="intein_Nterm"/>
    <property type="match status" value="1"/>
</dbReference>
<dbReference type="InterPro" id="IPR007073">
    <property type="entry name" value="RNA_pol_Rpb1_7"/>
</dbReference>
<dbReference type="SMART" id="SM00663">
    <property type="entry name" value="RPOLA_N"/>
    <property type="match status" value="1"/>
</dbReference>
<dbReference type="SUPFAM" id="SSF51294">
    <property type="entry name" value="Hedgehog/intein (Hint) domain"/>
    <property type="match status" value="1"/>
</dbReference>
<dbReference type="InterPro" id="IPR007075">
    <property type="entry name" value="RNA_pol_Rpb1_6"/>
</dbReference>
<dbReference type="GO" id="GO:0006351">
    <property type="term" value="P:DNA-templated transcription"/>
    <property type="evidence" value="ECO:0007669"/>
    <property type="project" value="InterPro"/>
</dbReference>
<dbReference type="InterPro" id="IPR045867">
    <property type="entry name" value="DNA-dir_RpoC_beta_prime"/>
</dbReference>
<dbReference type="InterPro" id="IPR044893">
    <property type="entry name" value="RNA_pol_Rpb1_clamp_domain"/>
</dbReference>
<dbReference type="FunFam" id="2.40.40.20:FF:000019">
    <property type="entry name" value="DNA-directed RNA polymerase II subunit RPB1"/>
    <property type="match status" value="1"/>
</dbReference>
<evidence type="ECO:0000256" key="3">
    <source>
        <dbReference type="ARBA" id="ARBA00022478"/>
    </source>
</evidence>
<evidence type="ECO:0000256" key="5">
    <source>
        <dbReference type="ARBA" id="ARBA00022695"/>
    </source>
</evidence>